<dbReference type="CDD" id="cd00383">
    <property type="entry name" value="trans_reg_C"/>
    <property type="match status" value="1"/>
</dbReference>
<dbReference type="InterPro" id="IPR001867">
    <property type="entry name" value="OmpR/PhoB-type_DNA-bd"/>
</dbReference>
<feature type="domain" description="OmpR/PhoB-type" evidence="5">
    <location>
        <begin position="129"/>
        <end position="216"/>
    </location>
</feature>
<evidence type="ECO:0000256" key="3">
    <source>
        <dbReference type="PROSITE-ProRule" id="PRU01091"/>
    </source>
</evidence>
<gene>
    <name evidence="6" type="ORF">RJG54_02640</name>
</gene>
<evidence type="ECO:0000313" key="6">
    <source>
        <dbReference type="EMBL" id="WNL17301.1"/>
    </source>
</evidence>
<name>A0AA96CWN2_9BACT</name>
<dbReference type="GO" id="GO:0006355">
    <property type="term" value="P:regulation of DNA-templated transcription"/>
    <property type="evidence" value="ECO:0007669"/>
    <property type="project" value="InterPro"/>
</dbReference>
<dbReference type="Gene3D" id="3.40.50.2300">
    <property type="match status" value="1"/>
</dbReference>
<dbReference type="InterPro" id="IPR001789">
    <property type="entry name" value="Sig_transdc_resp-reg_receiver"/>
</dbReference>
<dbReference type="EMBL" id="CP134846">
    <property type="protein sequence ID" value="WNL17301.1"/>
    <property type="molecule type" value="Genomic_DNA"/>
</dbReference>
<evidence type="ECO:0000256" key="2">
    <source>
        <dbReference type="PROSITE-ProRule" id="PRU00169"/>
    </source>
</evidence>
<reference evidence="6" key="1">
    <citation type="submission" date="2023-09" db="EMBL/GenBank/DDBJ databases">
        <title>Arcobacter tbilisiensis sp. nov. isolated from chicken meat in Tbilisi, Georgia.</title>
        <authorList>
            <person name="Matthias R."/>
            <person name="Zautner A.E."/>
        </authorList>
    </citation>
    <scope>NUCLEOTIDE SEQUENCE</scope>
    <source>
        <strain evidence="6">LEO 107</strain>
    </source>
</reference>
<dbReference type="PROSITE" id="PS50110">
    <property type="entry name" value="RESPONSE_REGULATORY"/>
    <property type="match status" value="1"/>
</dbReference>
<keyword evidence="2" id="KW-0597">Phosphoprotein</keyword>
<dbReference type="InterPro" id="IPR036388">
    <property type="entry name" value="WH-like_DNA-bd_sf"/>
</dbReference>
<dbReference type="PANTHER" id="PTHR48111:SF50">
    <property type="entry name" value="KDP OPERON TRANSCRIPTIONAL REGULATORY PROTEIN KDPE"/>
    <property type="match status" value="1"/>
</dbReference>
<proteinExistence type="predicted"/>
<dbReference type="Gene3D" id="1.10.10.10">
    <property type="entry name" value="Winged helix-like DNA-binding domain superfamily/Winged helix DNA-binding domain"/>
    <property type="match status" value="1"/>
</dbReference>
<organism evidence="6">
    <name type="scientific">Arcobacter sp. AZ-2023</name>
    <dbReference type="NCBI Taxonomy" id="3074453"/>
    <lineage>
        <taxon>Bacteria</taxon>
        <taxon>Pseudomonadati</taxon>
        <taxon>Campylobacterota</taxon>
        <taxon>Epsilonproteobacteria</taxon>
        <taxon>Campylobacterales</taxon>
        <taxon>Arcobacteraceae</taxon>
        <taxon>Arcobacter</taxon>
    </lineage>
</organism>
<dbReference type="SMART" id="SM00448">
    <property type="entry name" value="REC"/>
    <property type="match status" value="1"/>
</dbReference>
<dbReference type="GO" id="GO:0032993">
    <property type="term" value="C:protein-DNA complex"/>
    <property type="evidence" value="ECO:0007669"/>
    <property type="project" value="TreeGrafter"/>
</dbReference>
<dbReference type="InterPro" id="IPR039420">
    <property type="entry name" value="WalR-like"/>
</dbReference>
<sequence length="216" mass="25239">MAKYGYKILVIEDDIQIQKLFEISLIEQNFLVKICHTNKEAFNNFDIFNPDLVILDLGLPDGDGKQFIKQMRKNNIKIPIIVVSARNNEDEIVESLNVGADDYIVKPFYTKELIARISSALRRVSKNDDTSLIVKDNFQMDIEKVEFRISNIPIHLTPIEFNLLRFLMQNSGKVLTHTNILRNVWGINYQNDTKILRVFINQLRKKLKRIQIYQSI</sequence>
<dbReference type="GO" id="GO:0005829">
    <property type="term" value="C:cytosol"/>
    <property type="evidence" value="ECO:0007669"/>
    <property type="project" value="TreeGrafter"/>
</dbReference>
<dbReference type="PANTHER" id="PTHR48111">
    <property type="entry name" value="REGULATOR OF RPOS"/>
    <property type="match status" value="1"/>
</dbReference>
<feature type="DNA-binding region" description="OmpR/PhoB-type" evidence="3">
    <location>
        <begin position="129"/>
        <end position="216"/>
    </location>
</feature>
<evidence type="ECO:0000259" key="5">
    <source>
        <dbReference type="PROSITE" id="PS51755"/>
    </source>
</evidence>
<evidence type="ECO:0000259" key="4">
    <source>
        <dbReference type="PROSITE" id="PS50110"/>
    </source>
</evidence>
<dbReference type="Gene3D" id="6.10.250.690">
    <property type="match status" value="1"/>
</dbReference>
<protein>
    <submittedName>
        <fullName evidence="6">Response regulator transcription factor</fullName>
    </submittedName>
</protein>
<dbReference type="PROSITE" id="PS51755">
    <property type="entry name" value="OMPR_PHOB"/>
    <property type="match status" value="1"/>
</dbReference>
<feature type="domain" description="Response regulatory" evidence="4">
    <location>
        <begin position="7"/>
        <end position="121"/>
    </location>
</feature>
<dbReference type="Pfam" id="PF00072">
    <property type="entry name" value="Response_reg"/>
    <property type="match status" value="1"/>
</dbReference>
<dbReference type="SMART" id="SM00862">
    <property type="entry name" value="Trans_reg_C"/>
    <property type="match status" value="1"/>
</dbReference>
<dbReference type="Pfam" id="PF00486">
    <property type="entry name" value="Trans_reg_C"/>
    <property type="match status" value="1"/>
</dbReference>
<keyword evidence="1 3" id="KW-0238">DNA-binding</keyword>
<dbReference type="AlphaFoldDB" id="A0AA96CWN2"/>
<evidence type="ECO:0000256" key="1">
    <source>
        <dbReference type="ARBA" id="ARBA00023125"/>
    </source>
</evidence>
<dbReference type="GO" id="GO:0000156">
    <property type="term" value="F:phosphorelay response regulator activity"/>
    <property type="evidence" value="ECO:0007669"/>
    <property type="project" value="TreeGrafter"/>
</dbReference>
<dbReference type="InterPro" id="IPR011006">
    <property type="entry name" value="CheY-like_superfamily"/>
</dbReference>
<feature type="modified residue" description="4-aspartylphosphate" evidence="2">
    <location>
        <position position="56"/>
    </location>
</feature>
<accession>A0AA96CWN2</accession>
<dbReference type="GO" id="GO:0000976">
    <property type="term" value="F:transcription cis-regulatory region binding"/>
    <property type="evidence" value="ECO:0007669"/>
    <property type="project" value="TreeGrafter"/>
</dbReference>
<dbReference type="SUPFAM" id="SSF52172">
    <property type="entry name" value="CheY-like"/>
    <property type="match status" value="1"/>
</dbReference>